<proteinExistence type="predicted"/>
<dbReference type="Pfam" id="PF10133">
    <property type="entry name" value="CooT"/>
    <property type="match status" value="1"/>
</dbReference>
<comment type="caution">
    <text evidence="1">The sequence shown here is derived from an EMBL/GenBank/DDBJ whole genome shotgun (WGS) entry which is preliminary data.</text>
</comment>
<dbReference type="AlphaFoldDB" id="A0A7C2ZVE3"/>
<reference evidence="1" key="1">
    <citation type="journal article" date="2020" name="mSystems">
        <title>Genome- and Community-Level Interaction Insights into Carbon Utilization and Element Cycling Functions of Hydrothermarchaeota in Hydrothermal Sediment.</title>
        <authorList>
            <person name="Zhou Z."/>
            <person name="Liu Y."/>
            <person name="Xu W."/>
            <person name="Pan J."/>
            <person name="Luo Z.H."/>
            <person name="Li M."/>
        </authorList>
    </citation>
    <scope>NUCLEOTIDE SEQUENCE [LARGE SCALE GENOMIC DNA]</scope>
    <source>
        <strain evidence="1">SpSt-16</strain>
    </source>
</reference>
<dbReference type="EMBL" id="DSGT01000009">
    <property type="protein sequence ID" value="HEW53225.1"/>
    <property type="molecule type" value="Genomic_DNA"/>
</dbReference>
<protein>
    <submittedName>
        <fullName evidence="1">CooT family nickel-binding protein</fullName>
    </submittedName>
</protein>
<dbReference type="InterPro" id="IPR019300">
    <property type="entry name" value="CooT"/>
</dbReference>
<name>A0A7C2ZVE3_9CREN</name>
<accession>A0A7C2ZVE3</accession>
<evidence type="ECO:0000313" key="1">
    <source>
        <dbReference type="EMBL" id="HEW53225.1"/>
    </source>
</evidence>
<sequence>MPASLRPRFGVYTVCESKVYLKRNGKLELVAEDVVSLVPSDKGFKFIDISGRTYEVENAVIDHIDFVGHKVVLKPTKSS</sequence>
<organism evidence="1">
    <name type="scientific">Ignisphaera aggregans</name>
    <dbReference type="NCBI Taxonomy" id="334771"/>
    <lineage>
        <taxon>Archaea</taxon>
        <taxon>Thermoproteota</taxon>
        <taxon>Thermoprotei</taxon>
        <taxon>Desulfurococcales</taxon>
        <taxon>Desulfurococcaceae</taxon>
        <taxon>Ignisphaera</taxon>
    </lineage>
</organism>
<gene>
    <name evidence="1" type="ORF">ENO77_03565</name>
</gene>